<dbReference type="InterPro" id="IPR014746">
    <property type="entry name" value="Gln_synth/guanido_kin_cat_dom"/>
</dbReference>
<dbReference type="SUPFAM" id="SSF54368">
    <property type="entry name" value="Glutamine synthetase, N-terminal domain"/>
    <property type="match status" value="1"/>
</dbReference>
<name>A0A4Y2F3T2_ARAVE</name>
<dbReference type="AlphaFoldDB" id="A0A4Y2F3T2"/>
<dbReference type="GO" id="GO:0004356">
    <property type="term" value="F:glutamine synthetase activity"/>
    <property type="evidence" value="ECO:0007669"/>
    <property type="project" value="InterPro"/>
</dbReference>
<dbReference type="Gene3D" id="3.30.590.10">
    <property type="entry name" value="Glutamine synthetase/guanido kinase, catalytic domain"/>
    <property type="match status" value="1"/>
</dbReference>
<sequence length="338" mass="38383">MPKYKNIRLEIESEFEDRGATKSSLSKMDPEAGRKLLTQTFLKLEQPPNKVQCMHVYVDGTLRNFRTKDQTWPQKPQSPDEFPLLEFCGSATDFDVGNLADYYAKPVKLYKDPFRGGPNTLVFCETYSRERLPTFANNRYRLLKAEDPELGTETTFTFYQSYTFLRKEDGKPLSYMDPAYDPDSKSGFACGRIVAESHYKACLYAGVNMASLEPVTGLGQWRYSVGGSSSPVEIGDDVWMSRFLLLRVAEDFGVAVNFEKEPAHSNLLLEVEDISPEKRLRIVDALLSKFVIKGHKPIQVRNLQHKIILTGFHGDIDPYDLCKKIIETFAAVSQKTPS</sequence>
<dbReference type="PANTHER" id="PTHR20852:SF57">
    <property type="entry name" value="GLUTAMINE SYNTHETASE 2 CYTOPLASMIC"/>
    <property type="match status" value="1"/>
</dbReference>
<dbReference type="InterPro" id="IPR036651">
    <property type="entry name" value="Gln_synt_N_sf"/>
</dbReference>
<keyword evidence="2" id="KW-1185">Reference proteome</keyword>
<proteinExistence type="predicted"/>
<dbReference type="GO" id="GO:0005737">
    <property type="term" value="C:cytoplasm"/>
    <property type="evidence" value="ECO:0007669"/>
    <property type="project" value="TreeGrafter"/>
</dbReference>
<dbReference type="PANTHER" id="PTHR20852">
    <property type="entry name" value="GLUTAMINE SYNTHETASE"/>
    <property type="match status" value="1"/>
</dbReference>
<evidence type="ECO:0000313" key="2">
    <source>
        <dbReference type="Proteomes" id="UP000499080"/>
    </source>
</evidence>
<evidence type="ECO:0000313" key="1">
    <source>
        <dbReference type="EMBL" id="GBM34745.1"/>
    </source>
</evidence>
<dbReference type="SUPFAM" id="SSF55931">
    <property type="entry name" value="Glutamine synthetase/guanido kinase"/>
    <property type="match status" value="1"/>
</dbReference>
<dbReference type="Gene3D" id="3.10.20.70">
    <property type="entry name" value="Glutamine synthetase, N-terminal domain"/>
    <property type="match status" value="1"/>
</dbReference>
<comment type="caution">
    <text evidence="1">The sequence shown here is derived from an EMBL/GenBank/DDBJ whole genome shotgun (WGS) entry which is preliminary data.</text>
</comment>
<organism evidence="1 2">
    <name type="scientific">Araneus ventricosus</name>
    <name type="common">Orbweaver spider</name>
    <name type="synonym">Epeira ventricosa</name>
    <dbReference type="NCBI Taxonomy" id="182803"/>
    <lineage>
        <taxon>Eukaryota</taxon>
        <taxon>Metazoa</taxon>
        <taxon>Ecdysozoa</taxon>
        <taxon>Arthropoda</taxon>
        <taxon>Chelicerata</taxon>
        <taxon>Arachnida</taxon>
        <taxon>Araneae</taxon>
        <taxon>Araneomorphae</taxon>
        <taxon>Entelegynae</taxon>
        <taxon>Araneoidea</taxon>
        <taxon>Araneidae</taxon>
        <taxon>Araneus</taxon>
    </lineage>
</organism>
<protein>
    <submittedName>
        <fullName evidence="1">Glutamine synthetase</fullName>
    </submittedName>
</protein>
<accession>A0A4Y2F3T2</accession>
<dbReference type="OrthoDB" id="6411623at2759"/>
<reference evidence="1 2" key="1">
    <citation type="journal article" date="2019" name="Sci. Rep.">
        <title>Orb-weaving spider Araneus ventricosus genome elucidates the spidroin gene catalogue.</title>
        <authorList>
            <person name="Kono N."/>
            <person name="Nakamura H."/>
            <person name="Ohtoshi R."/>
            <person name="Moran D.A.P."/>
            <person name="Shinohara A."/>
            <person name="Yoshida Y."/>
            <person name="Fujiwara M."/>
            <person name="Mori M."/>
            <person name="Tomita M."/>
            <person name="Arakawa K."/>
        </authorList>
    </citation>
    <scope>NUCLEOTIDE SEQUENCE [LARGE SCALE GENOMIC DNA]</scope>
</reference>
<dbReference type="EMBL" id="BGPR01000768">
    <property type="protein sequence ID" value="GBM34745.1"/>
    <property type="molecule type" value="Genomic_DNA"/>
</dbReference>
<dbReference type="InterPro" id="IPR050292">
    <property type="entry name" value="Glutamine_Synthetase"/>
</dbReference>
<dbReference type="GO" id="GO:0006542">
    <property type="term" value="P:glutamine biosynthetic process"/>
    <property type="evidence" value="ECO:0007669"/>
    <property type="project" value="InterPro"/>
</dbReference>
<gene>
    <name evidence="1" type="primary">GLNA</name>
    <name evidence="1" type="ORF">AVEN_208904_1</name>
</gene>
<dbReference type="Proteomes" id="UP000499080">
    <property type="component" value="Unassembled WGS sequence"/>
</dbReference>